<evidence type="ECO:0000313" key="3">
    <source>
        <dbReference type="EMBL" id="CAI8019128.1"/>
    </source>
</evidence>
<proteinExistence type="predicted"/>
<dbReference type="GO" id="GO:0003677">
    <property type="term" value="F:DNA binding"/>
    <property type="evidence" value="ECO:0007669"/>
    <property type="project" value="InterPro"/>
</dbReference>
<name>A0AA35RY79_GEOBA</name>
<dbReference type="EMBL" id="CASHTH010001728">
    <property type="protein sequence ID" value="CAI8019128.1"/>
    <property type="molecule type" value="Genomic_DNA"/>
</dbReference>
<comment type="caution">
    <text evidence="3">The sequence shown here is derived from an EMBL/GenBank/DDBJ whole genome shotgun (WGS) entry which is preliminary data.</text>
</comment>
<organism evidence="3 4">
    <name type="scientific">Geodia barretti</name>
    <name type="common">Barrett's horny sponge</name>
    <dbReference type="NCBI Taxonomy" id="519541"/>
    <lineage>
        <taxon>Eukaryota</taxon>
        <taxon>Metazoa</taxon>
        <taxon>Porifera</taxon>
        <taxon>Demospongiae</taxon>
        <taxon>Heteroscleromorpha</taxon>
        <taxon>Tetractinellida</taxon>
        <taxon>Astrophorina</taxon>
        <taxon>Geodiidae</taxon>
        <taxon>Geodia</taxon>
    </lineage>
</organism>
<dbReference type="PANTHER" id="PTHR30007:SF1">
    <property type="entry name" value="BLR1914 PROTEIN"/>
    <property type="match status" value="1"/>
</dbReference>
<evidence type="ECO:0000256" key="1">
    <source>
        <dbReference type="SAM" id="MobiDB-lite"/>
    </source>
</evidence>
<dbReference type="GO" id="GO:0004803">
    <property type="term" value="F:transposase activity"/>
    <property type="evidence" value="ECO:0007669"/>
    <property type="project" value="InterPro"/>
</dbReference>
<protein>
    <submittedName>
        <fullName evidence="3">Transposase for insertion sequence element IS6501</fullName>
    </submittedName>
</protein>
<dbReference type="PANTHER" id="PTHR30007">
    <property type="entry name" value="PHP DOMAIN PROTEIN"/>
    <property type="match status" value="1"/>
</dbReference>
<feature type="domain" description="Transposase IS4-like" evidence="2">
    <location>
        <begin position="35"/>
        <end position="125"/>
    </location>
</feature>
<dbReference type="NCBIfam" id="NF033580">
    <property type="entry name" value="transpos_IS5_3"/>
    <property type="match status" value="1"/>
</dbReference>
<reference evidence="3" key="1">
    <citation type="submission" date="2023-03" db="EMBL/GenBank/DDBJ databases">
        <authorList>
            <person name="Steffen K."/>
            <person name="Cardenas P."/>
        </authorList>
    </citation>
    <scope>NUCLEOTIDE SEQUENCE</scope>
</reference>
<evidence type="ECO:0000313" key="4">
    <source>
        <dbReference type="Proteomes" id="UP001174909"/>
    </source>
</evidence>
<sequence>GDYSPCPNRKNPIPTPVRRGLPQKGWPGGPGPGPEPRRVSTKIHVSVDGLGNPLRFILTAATARYITQAEELIAGYAGEHVLADQGYDAQEFRQHILELGMMPVIPPRSNRKAPADYDRHLYRERHLVECFINKIKHYRRIFSRFEKLDTRYLGFLHFTAALIWLR</sequence>
<feature type="region of interest" description="Disordered" evidence="1">
    <location>
        <begin position="1"/>
        <end position="39"/>
    </location>
</feature>
<dbReference type="InterPro" id="IPR002559">
    <property type="entry name" value="Transposase_11"/>
</dbReference>
<dbReference type="GO" id="GO:0006313">
    <property type="term" value="P:DNA transposition"/>
    <property type="evidence" value="ECO:0007669"/>
    <property type="project" value="InterPro"/>
</dbReference>
<gene>
    <name evidence="3" type="ORF">GBAR_LOCUS11525</name>
</gene>
<dbReference type="Proteomes" id="UP001174909">
    <property type="component" value="Unassembled WGS sequence"/>
</dbReference>
<evidence type="ECO:0000259" key="2">
    <source>
        <dbReference type="Pfam" id="PF01609"/>
    </source>
</evidence>
<keyword evidence="4" id="KW-1185">Reference proteome</keyword>
<feature type="non-terminal residue" evidence="3">
    <location>
        <position position="1"/>
    </location>
</feature>
<dbReference type="Pfam" id="PF01609">
    <property type="entry name" value="DDE_Tnp_1"/>
    <property type="match status" value="1"/>
</dbReference>
<accession>A0AA35RY79</accession>
<dbReference type="AlphaFoldDB" id="A0AA35RY79"/>